<name>A0A9D9I5C9_9BACT</name>
<evidence type="ECO:0000256" key="3">
    <source>
        <dbReference type="ARBA" id="ARBA00022723"/>
    </source>
</evidence>
<dbReference type="Pfam" id="PF01725">
    <property type="entry name" value="Ham1p_like"/>
    <property type="match status" value="1"/>
</dbReference>
<comment type="caution">
    <text evidence="12">The sequence shown here is derived from an EMBL/GenBank/DDBJ whole genome shotgun (WGS) entry which is preliminary data.</text>
</comment>
<dbReference type="HAMAP" id="MF_01405">
    <property type="entry name" value="Non_canon_purine_NTPase"/>
    <property type="match status" value="1"/>
</dbReference>
<comment type="catalytic activity">
    <reaction evidence="10">
        <text>ITP + H2O = IMP + diphosphate + H(+)</text>
        <dbReference type="Rhea" id="RHEA:29399"/>
        <dbReference type="ChEBI" id="CHEBI:15377"/>
        <dbReference type="ChEBI" id="CHEBI:15378"/>
        <dbReference type="ChEBI" id="CHEBI:33019"/>
        <dbReference type="ChEBI" id="CHEBI:58053"/>
        <dbReference type="ChEBI" id="CHEBI:61402"/>
        <dbReference type="EC" id="3.6.1.66"/>
    </reaction>
</comment>
<dbReference type="GO" id="GO:0009146">
    <property type="term" value="P:purine nucleoside triphosphate catabolic process"/>
    <property type="evidence" value="ECO:0007669"/>
    <property type="project" value="UniProtKB-UniRule"/>
</dbReference>
<feature type="binding site" evidence="10">
    <location>
        <position position="69"/>
    </location>
    <ligand>
        <name>substrate</name>
    </ligand>
</feature>
<accession>A0A9D9I5C9</accession>
<keyword evidence="4 10" id="KW-0547">Nucleotide-binding</keyword>
<feature type="active site" description="Proton acceptor" evidence="10">
    <location>
        <position position="68"/>
    </location>
</feature>
<evidence type="ECO:0000313" key="12">
    <source>
        <dbReference type="EMBL" id="MBO8465594.1"/>
    </source>
</evidence>
<dbReference type="InterPro" id="IPR029001">
    <property type="entry name" value="ITPase-like_fam"/>
</dbReference>
<comment type="catalytic activity">
    <reaction evidence="9 10">
        <text>XTP + H2O = XMP + diphosphate + H(+)</text>
        <dbReference type="Rhea" id="RHEA:28610"/>
        <dbReference type="ChEBI" id="CHEBI:15377"/>
        <dbReference type="ChEBI" id="CHEBI:15378"/>
        <dbReference type="ChEBI" id="CHEBI:33019"/>
        <dbReference type="ChEBI" id="CHEBI:57464"/>
        <dbReference type="ChEBI" id="CHEBI:61314"/>
        <dbReference type="EC" id="3.6.1.66"/>
    </reaction>
</comment>
<evidence type="ECO:0000256" key="8">
    <source>
        <dbReference type="ARBA" id="ARBA00051875"/>
    </source>
</evidence>
<dbReference type="InterPro" id="IPR002637">
    <property type="entry name" value="RdgB/HAM1"/>
</dbReference>
<comment type="function">
    <text evidence="10">Pyrophosphatase that catalyzes the hydrolysis of nucleoside triphosphates to their monophosphate derivatives, with a high preference for the non-canonical purine nucleotides XTP (xanthosine triphosphate), dITP (deoxyinosine triphosphate) and ITP. Seems to function as a house-cleaning enzyme that removes non-canonical purine nucleotides from the nucleotide pool, thus preventing their incorporation into DNA/RNA and avoiding chromosomal lesions.</text>
</comment>
<dbReference type="CDD" id="cd00515">
    <property type="entry name" value="HAM1"/>
    <property type="match status" value="1"/>
</dbReference>
<dbReference type="AlphaFoldDB" id="A0A9D9I5C9"/>
<feature type="binding site" evidence="10">
    <location>
        <position position="68"/>
    </location>
    <ligand>
        <name>Mg(2+)</name>
        <dbReference type="ChEBI" id="CHEBI:18420"/>
    </ligand>
</feature>
<dbReference type="GO" id="GO:0005829">
    <property type="term" value="C:cytosol"/>
    <property type="evidence" value="ECO:0007669"/>
    <property type="project" value="TreeGrafter"/>
</dbReference>
<comment type="subunit">
    <text evidence="2 10">Homodimer.</text>
</comment>
<evidence type="ECO:0000256" key="1">
    <source>
        <dbReference type="ARBA" id="ARBA00008023"/>
    </source>
</evidence>
<feature type="binding site" evidence="10">
    <location>
        <begin position="7"/>
        <end position="12"/>
    </location>
    <ligand>
        <name>substrate</name>
    </ligand>
</feature>
<dbReference type="GO" id="GO:0000166">
    <property type="term" value="F:nucleotide binding"/>
    <property type="evidence" value="ECO:0007669"/>
    <property type="project" value="UniProtKB-KW"/>
</dbReference>
<dbReference type="SUPFAM" id="SSF52972">
    <property type="entry name" value="ITPase-like"/>
    <property type="match status" value="1"/>
</dbReference>
<dbReference type="GO" id="GO:0036222">
    <property type="term" value="F:XTP diphosphatase activity"/>
    <property type="evidence" value="ECO:0007669"/>
    <property type="project" value="UniProtKB-UniRule"/>
</dbReference>
<evidence type="ECO:0000256" key="10">
    <source>
        <dbReference type="HAMAP-Rule" id="MF_01405"/>
    </source>
</evidence>
<evidence type="ECO:0000256" key="7">
    <source>
        <dbReference type="ARBA" id="ARBA00023080"/>
    </source>
</evidence>
<gene>
    <name evidence="12" type="primary">rdgB</name>
    <name evidence="12" type="ORF">IAB93_06330</name>
</gene>
<organism evidence="12 13">
    <name type="scientific">Candidatus Merdivivens pullistercoris</name>
    <dbReference type="NCBI Taxonomy" id="2840873"/>
    <lineage>
        <taxon>Bacteria</taxon>
        <taxon>Pseudomonadati</taxon>
        <taxon>Bacteroidota</taxon>
        <taxon>Bacteroidia</taxon>
        <taxon>Bacteroidales</taxon>
        <taxon>Muribaculaceae</taxon>
        <taxon>Muribaculaceae incertae sedis</taxon>
        <taxon>Candidatus Merdivivens</taxon>
    </lineage>
</organism>
<dbReference type="FunFam" id="3.90.950.10:FF:000001">
    <property type="entry name" value="dITP/XTP pyrophosphatase"/>
    <property type="match status" value="1"/>
</dbReference>
<feature type="binding site" evidence="10">
    <location>
        <position position="174"/>
    </location>
    <ligand>
        <name>substrate</name>
    </ligand>
</feature>
<feature type="binding site" evidence="10">
    <location>
        <begin position="179"/>
        <end position="180"/>
    </location>
    <ligand>
        <name>substrate</name>
    </ligand>
</feature>
<dbReference type="GO" id="GO:0009117">
    <property type="term" value="P:nucleotide metabolic process"/>
    <property type="evidence" value="ECO:0007669"/>
    <property type="project" value="UniProtKB-KW"/>
</dbReference>
<sequence length="199" mass="21508">MELVFATGNKGKLREASEILGNAFHLLSPACLGHFDEPEETGLTMRENALIKAEHLWNAAGKNCFADDSGLEVDALGGAPGVYSARYAGEDKDFRHNIEKVLCELSKVPPQAGRKARFRCVIALIYGGERCFFEGTLEGKIALAPAGEGGFGYDPIFIPDGSSKTLAEIPEDEKNAISHRFHALAAMREKLLDIAGSEI</sequence>
<reference evidence="12" key="1">
    <citation type="submission" date="2020-10" db="EMBL/GenBank/DDBJ databases">
        <authorList>
            <person name="Gilroy R."/>
        </authorList>
    </citation>
    <scope>NUCLEOTIDE SEQUENCE</scope>
    <source>
        <strain evidence="12">10037</strain>
    </source>
</reference>
<dbReference type="GO" id="GO:0035870">
    <property type="term" value="F:dITP diphosphatase activity"/>
    <property type="evidence" value="ECO:0007669"/>
    <property type="project" value="UniProtKB-UniRule"/>
</dbReference>
<evidence type="ECO:0000256" key="6">
    <source>
        <dbReference type="ARBA" id="ARBA00022842"/>
    </source>
</evidence>
<comment type="cofactor">
    <cofactor evidence="10">
        <name>Mg(2+)</name>
        <dbReference type="ChEBI" id="CHEBI:18420"/>
    </cofactor>
    <text evidence="10">Binds 1 Mg(2+) ion per subunit.</text>
</comment>
<dbReference type="NCBIfam" id="TIGR00042">
    <property type="entry name" value="RdgB/HAM1 family non-canonical purine NTP pyrophosphatase"/>
    <property type="match status" value="1"/>
</dbReference>
<evidence type="ECO:0000256" key="2">
    <source>
        <dbReference type="ARBA" id="ARBA00011738"/>
    </source>
</evidence>
<dbReference type="GO" id="GO:0036220">
    <property type="term" value="F:ITP diphosphatase activity"/>
    <property type="evidence" value="ECO:0007669"/>
    <property type="project" value="UniProtKB-UniRule"/>
</dbReference>
<dbReference type="InterPro" id="IPR020922">
    <property type="entry name" value="dITP/XTP_pyrophosphatase"/>
</dbReference>
<keyword evidence="5 10" id="KW-0378">Hydrolase</keyword>
<dbReference type="GO" id="GO:0046872">
    <property type="term" value="F:metal ion binding"/>
    <property type="evidence" value="ECO:0007669"/>
    <property type="project" value="UniProtKB-KW"/>
</dbReference>
<dbReference type="PANTHER" id="PTHR11067">
    <property type="entry name" value="INOSINE TRIPHOSPHATE PYROPHOSPHATASE/HAM1 PROTEIN"/>
    <property type="match status" value="1"/>
</dbReference>
<dbReference type="Gene3D" id="3.90.950.10">
    <property type="match status" value="1"/>
</dbReference>
<evidence type="ECO:0000256" key="5">
    <source>
        <dbReference type="ARBA" id="ARBA00022801"/>
    </source>
</evidence>
<reference evidence="12" key="2">
    <citation type="journal article" date="2021" name="PeerJ">
        <title>Extensive microbial diversity within the chicken gut microbiome revealed by metagenomics and culture.</title>
        <authorList>
            <person name="Gilroy R."/>
            <person name="Ravi A."/>
            <person name="Getino M."/>
            <person name="Pursley I."/>
            <person name="Horton D.L."/>
            <person name="Alikhan N.F."/>
            <person name="Baker D."/>
            <person name="Gharbi K."/>
            <person name="Hall N."/>
            <person name="Watson M."/>
            <person name="Adriaenssens E.M."/>
            <person name="Foster-Nyarko E."/>
            <person name="Jarju S."/>
            <person name="Secka A."/>
            <person name="Antonio M."/>
            <person name="Oren A."/>
            <person name="Chaudhuri R.R."/>
            <person name="La Ragione R."/>
            <person name="Hildebrand F."/>
            <person name="Pallen M.J."/>
        </authorList>
    </citation>
    <scope>NUCLEOTIDE SEQUENCE</scope>
    <source>
        <strain evidence="12">10037</strain>
    </source>
</reference>
<keyword evidence="3 10" id="KW-0479">Metal-binding</keyword>
<proteinExistence type="inferred from homology"/>
<dbReference type="PANTHER" id="PTHR11067:SF9">
    <property type="entry name" value="INOSINE TRIPHOSPHATE PYROPHOSPHATASE"/>
    <property type="match status" value="1"/>
</dbReference>
<dbReference type="Proteomes" id="UP000823597">
    <property type="component" value="Unassembled WGS sequence"/>
</dbReference>
<protein>
    <recommendedName>
        <fullName evidence="10">dITP/XTP pyrophosphatase</fullName>
        <ecNumber evidence="10">3.6.1.66</ecNumber>
    </recommendedName>
    <alternativeName>
        <fullName evidence="10">Non-canonical purine NTP pyrophosphatase</fullName>
    </alternativeName>
    <alternativeName>
        <fullName evidence="10">Non-standard purine NTP pyrophosphatase</fullName>
    </alternativeName>
    <alternativeName>
        <fullName evidence="10">Nucleoside-triphosphate diphosphatase</fullName>
    </alternativeName>
    <alternativeName>
        <fullName evidence="10">Nucleoside-triphosphate pyrophosphatase</fullName>
        <shortName evidence="10">NTPase</shortName>
    </alternativeName>
</protein>
<keyword evidence="6 10" id="KW-0460">Magnesium</keyword>
<evidence type="ECO:0000256" key="9">
    <source>
        <dbReference type="ARBA" id="ARBA00052017"/>
    </source>
</evidence>
<keyword evidence="7 10" id="KW-0546">Nucleotide metabolism</keyword>
<evidence type="ECO:0000256" key="11">
    <source>
        <dbReference type="RuleBase" id="RU003781"/>
    </source>
</evidence>
<dbReference type="GO" id="GO:0017111">
    <property type="term" value="F:ribonucleoside triphosphate phosphatase activity"/>
    <property type="evidence" value="ECO:0007669"/>
    <property type="project" value="InterPro"/>
</dbReference>
<comment type="similarity">
    <text evidence="1 10 11">Belongs to the HAM1 NTPase family.</text>
</comment>
<evidence type="ECO:0000256" key="4">
    <source>
        <dbReference type="ARBA" id="ARBA00022741"/>
    </source>
</evidence>
<feature type="binding site" evidence="10">
    <location>
        <begin position="151"/>
        <end position="154"/>
    </location>
    <ligand>
        <name>substrate</name>
    </ligand>
</feature>
<dbReference type="EMBL" id="JADIME010000066">
    <property type="protein sequence ID" value="MBO8465594.1"/>
    <property type="molecule type" value="Genomic_DNA"/>
</dbReference>
<feature type="binding site" evidence="10">
    <location>
        <position position="39"/>
    </location>
    <ligand>
        <name>Mg(2+)</name>
        <dbReference type="ChEBI" id="CHEBI:18420"/>
    </ligand>
</feature>
<evidence type="ECO:0000313" key="13">
    <source>
        <dbReference type="Proteomes" id="UP000823597"/>
    </source>
</evidence>
<comment type="catalytic activity">
    <reaction evidence="8 10">
        <text>dITP + H2O = dIMP + diphosphate + H(+)</text>
        <dbReference type="Rhea" id="RHEA:28342"/>
        <dbReference type="ChEBI" id="CHEBI:15377"/>
        <dbReference type="ChEBI" id="CHEBI:15378"/>
        <dbReference type="ChEBI" id="CHEBI:33019"/>
        <dbReference type="ChEBI" id="CHEBI:61194"/>
        <dbReference type="ChEBI" id="CHEBI:61382"/>
        <dbReference type="EC" id="3.6.1.66"/>
    </reaction>
</comment>
<dbReference type="EC" id="3.6.1.66" evidence="10"/>